<gene>
    <name evidence="5" type="ORF">CH339_09945</name>
</gene>
<dbReference type="OrthoDB" id="9815654at2"/>
<dbReference type="PANTHER" id="PTHR43537:SF39">
    <property type="entry name" value="HTH-TYPE TRANSCRIPTIONAL REGULATOR MCBR"/>
    <property type="match status" value="1"/>
</dbReference>
<accession>A0A327JM41</accession>
<dbReference type="InterPro" id="IPR000524">
    <property type="entry name" value="Tscrpt_reg_HTH_GntR"/>
</dbReference>
<evidence type="ECO:0000256" key="1">
    <source>
        <dbReference type="ARBA" id="ARBA00023015"/>
    </source>
</evidence>
<dbReference type="AlphaFoldDB" id="A0A327JM41"/>
<keyword evidence="6" id="KW-1185">Reference proteome</keyword>
<keyword evidence="3" id="KW-0804">Transcription</keyword>
<proteinExistence type="predicted"/>
<dbReference type="EMBL" id="NPEV01000017">
    <property type="protein sequence ID" value="RAI27550.1"/>
    <property type="molecule type" value="Genomic_DNA"/>
</dbReference>
<dbReference type="CDD" id="cd07377">
    <property type="entry name" value="WHTH_GntR"/>
    <property type="match status" value="1"/>
</dbReference>
<dbReference type="Proteomes" id="UP000249299">
    <property type="component" value="Unassembled WGS sequence"/>
</dbReference>
<dbReference type="SUPFAM" id="SSF48008">
    <property type="entry name" value="GntR ligand-binding domain-like"/>
    <property type="match status" value="1"/>
</dbReference>
<protein>
    <recommendedName>
        <fullName evidence="4">HTH gntR-type domain-containing protein</fullName>
    </recommendedName>
</protein>
<name>A0A327JM41_9HYPH</name>
<dbReference type="SUPFAM" id="SSF46785">
    <property type="entry name" value="Winged helix' DNA-binding domain"/>
    <property type="match status" value="1"/>
</dbReference>
<dbReference type="PROSITE" id="PS50949">
    <property type="entry name" value="HTH_GNTR"/>
    <property type="match status" value="1"/>
</dbReference>
<dbReference type="SMART" id="SM00345">
    <property type="entry name" value="HTH_GNTR"/>
    <property type="match status" value="1"/>
</dbReference>
<evidence type="ECO:0000313" key="6">
    <source>
        <dbReference type="Proteomes" id="UP000249299"/>
    </source>
</evidence>
<organism evidence="5 6">
    <name type="scientific">Rhodobium orientis</name>
    <dbReference type="NCBI Taxonomy" id="34017"/>
    <lineage>
        <taxon>Bacteria</taxon>
        <taxon>Pseudomonadati</taxon>
        <taxon>Pseudomonadota</taxon>
        <taxon>Alphaproteobacteria</taxon>
        <taxon>Hyphomicrobiales</taxon>
        <taxon>Rhodobiaceae</taxon>
        <taxon>Rhodobium</taxon>
    </lineage>
</organism>
<feature type="domain" description="HTH gntR-type" evidence="4">
    <location>
        <begin position="12"/>
        <end position="79"/>
    </location>
</feature>
<keyword evidence="1" id="KW-0805">Transcription regulation</keyword>
<dbReference type="Pfam" id="PF07729">
    <property type="entry name" value="FCD"/>
    <property type="match status" value="1"/>
</dbReference>
<dbReference type="InterPro" id="IPR011711">
    <property type="entry name" value="GntR_C"/>
</dbReference>
<dbReference type="Gene3D" id="1.10.10.10">
    <property type="entry name" value="Winged helix-like DNA-binding domain superfamily/Winged helix DNA-binding domain"/>
    <property type="match status" value="1"/>
</dbReference>
<comment type="caution">
    <text evidence="5">The sequence shown here is derived from an EMBL/GenBank/DDBJ whole genome shotgun (WGS) entry which is preliminary data.</text>
</comment>
<dbReference type="InterPro" id="IPR008920">
    <property type="entry name" value="TF_FadR/GntR_C"/>
</dbReference>
<dbReference type="SMART" id="SM00895">
    <property type="entry name" value="FCD"/>
    <property type="match status" value="1"/>
</dbReference>
<dbReference type="PANTHER" id="PTHR43537">
    <property type="entry name" value="TRANSCRIPTIONAL REGULATOR, GNTR FAMILY"/>
    <property type="match status" value="1"/>
</dbReference>
<dbReference type="RefSeq" id="WP_111434210.1">
    <property type="nucleotide sequence ID" value="NZ_JACIGG010000017.1"/>
</dbReference>
<evidence type="ECO:0000259" key="4">
    <source>
        <dbReference type="PROSITE" id="PS50949"/>
    </source>
</evidence>
<dbReference type="InterPro" id="IPR036388">
    <property type="entry name" value="WH-like_DNA-bd_sf"/>
</dbReference>
<dbReference type="Pfam" id="PF00392">
    <property type="entry name" value="GntR"/>
    <property type="match status" value="1"/>
</dbReference>
<dbReference type="Gene3D" id="1.20.120.530">
    <property type="entry name" value="GntR ligand-binding domain-like"/>
    <property type="match status" value="1"/>
</dbReference>
<reference evidence="5 6" key="1">
    <citation type="submission" date="2017-07" db="EMBL/GenBank/DDBJ databases">
        <title>Draft Genome Sequences of Select Purple Nonsulfur Bacteria.</title>
        <authorList>
            <person name="Lasarre B."/>
            <person name="Mckinlay J.B."/>
        </authorList>
    </citation>
    <scope>NUCLEOTIDE SEQUENCE [LARGE SCALE GENOMIC DNA]</scope>
    <source>
        <strain evidence="5 6">DSM 11290</strain>
    </source>
</reference>
<evidence type="ECO:0000313" key="5">
    <source>
        <dbReference type="EMBL" id="RAI27550.1"/>
    </source>
</evidence>
<evidence type="ECO:0000256" key="3">
    <source>
        <dbReference type="ARBA" id="ARBA00023163"/>
    </source>
</evidence>
<dbReference type="InterPro" id="IPR036390">
    <property type="entry name" value="WH_DNA-bd_sf"/>
</dbReference>
<dbReference type="GO" id="GO:0003677">
    <property type="term" value="F:DNA binding"/>
    <property type="evidence" value="ECO:0007669"/>
    <property type="project" value="UniProtKB-KW"/>
</dbReference>
<sequence>MSRTRFHKISRETLHDRVYGELRAAIMAGRFAPGERLTVRGIAEELGVSAMPVRAAFTRLVSERIVTQNAAGGIELPEMTRDEYLERFELRALLEGRAAEMAASRANERVVAKLRKLAQALTEASLSGDAHAYVSANKKFKFEIVEAAGSVPLMDLVERLWLQIGPFMHLFQTDVRHQAEIDRHDQVVEAIARSDGKTARLELERDIRDGMDFLIRTTDGS</sequence>
<keyword evidence="2" id="KW-0238">DNA-binding</keyword>
<dbReference type="GO" id="GO:0003700">
    <property type="term" value="F:DNA-binding transcription factor activity"/>
    <property type="evidence" value="ECO:0007669"/>
    <property type="project" value="InterPro"/>
</dbReference>
<evidence type="ECO:0000256" key="2">
    <source>
        <dbReference type="ARBA" id="ARBA00023125"/>
    </source>
</evidence>